<organism evidence="1 2">
    <name type="scientific">Perkinsus olseni</name>
    <name type="common">Perkinsus atlanticus</name>
    <dbReference type="NCBI Taxonomy" id="32597"/>
    <lineage>
        <taxon>Eukaryota</taxon>
        <taxon>Sar</taxon>
        <taxon>Alveolata</taxon>
        <taxon>Perkinsozoa</taxon>
        <taxon>Perkinsea</taxon>
        <taxon>Perkinsida</taxon>
        <taxon>Perkinsidae</taxon>
        <taxon>Perkinsus</taxon>
    </lineage>
</organism>
<accession>A0A7J6PJ36</accession>
<proteinExistence type="predicted"/>
<comment type="caution">
    <text evidence="1">The sequence shown here is derived from an EMBL/GenBank/DDBJ whole genome shotgun (WGS) entry which is preliminary data.</text>
</comment>
<dbReference type="OrthoDB" id="409007at2759"/>
<gene>
    <name evidence="1" type="ORF">FOZ60_002703</name>
</gene>
<name>A0A7J6PJ36_PEROL</name>
<dbReference type="AlphaFoldDB" id="A0A7J6PJ36"/>
<evidence type="ECO:0000313" key="2">
    <source>
        <dbReference type="Proteomes" id="UP000541610"/>
    </source>
</evidence>
<sequence length="360" mass="41088">MISYHLLCPMVDAVFNLAVDIEALNTAAQRSCRYATVDIKSAIWEFMGLREPRGISYNVKAKRASYHGLWEDKILRCKRDASLDPVSSILYSLNREQGCCKVQMSRVHLPFFLPEDTPEVVQNPLKTIRLEFDESRGPVSVNVNIVAHRGKLYTAALYGPLELTQEEKNNLGTRLLESEWFGPSAFFTEFKEVCPVSGEQRTVAYASMFVREFDVIHDEQGRLKIVAVDSYDYHSYIGVFDSSTAAFNLFKWQGFAHSIRFITPSTILFMKTMRGKAASPMTYVQSFFHHMSGVEPGECVLLRLPDHRGNPPEQIAMLQTQLGFSSLFDPYYYIVNRADVRLQGRACIGEDRFKLIKILY</sequence>
<protein>
    <submittedName>
        <fullName evidence="1">Uncharacterized protein</fullName>
    </submittedName>
</protein>
<dbReference type="Proteomes" id="UP000541610">
    <property type="component" value="Unassembled WGS sequence"/>
</dbReference>
<dbReference type="EMBL" id="JABANP010000015">
    <property type="protein sequence ID" value="KAF4695982.1"/>
    <property type="molecule type" value="Genomic_DNA"/>
</dbReference>
<reference evidence="1 2" key="1">
    <citation type="submission" date="2020-04" db="EMBL/GenBank/DDBJ databases">
        <title>Perkinsus olseni comparative genomics.</title>
        <authorList>
            <person name="Bogema D.R."/>
        </authorList>
    </citation>
    <scope>NUCLEOTIDE SEQUENCE [LARGE SCALE GENOMIC DNA]</scope>
    <source>
        <strain evidence="1">00978-12</strain>
    </source>
</reference>
<evidence type="ECO:0000313" key="1">
    <source>
        <dbReference type="EMBL" id="KAF4695982.1"/>
    </source>
</evidence>